<dbReference type="Proteomes" id="UP001221898">
    <property type="component" value="Unassembled WGS sequence"/>
</dbReference>
<organism evidence="1 2">
    <name type="scientific">Aldrovandia affinis</name>
    <dbReference type="NCBI Taxonomy" id="143900"/>
    <lineage>
        <taxon>Eukaryota</taxon>
        <taxon>Metazoa</taxon>
        <taxon>Chordata</taxon>
        <taxon>Craniata</taxon>
        <taxon>Vertebrata</taxon>
        <taxon>Euteleostomi</taxon>
        <taxon>Actinopterygii</taxon>
        <taxon>Neopterygii</taxon>
        <taxon>Teleostei</taxon>
        <taxon>Notacanthiformes</taxon>
        <taxon>Halosauridae</taxon>
        <taxon>Aldrovandia</taxon>
    </lineage>
</organism>
<comment type="caution">
    <text evidence="1">The sequence shown here is derived from an EMBL/GenBank/DDBJ whole genome shotgun (WGS) entry which is preliminary data.</text>
</comment>
<accession>A0AAD7RVT4</accession>
<dbReference type="EMBL" id="JAINUG010000161">
    <property type="protein sequence ID" value="KAJ8391160.1"/>
    <property type="molecule type" value="Genomic_DNA"/>
</dbReference>
<proteinExistence type="predicted"/>
<dbReference type="AlphaFoldDB" id="A0AAD7RVT4"/>
<reference evidence="1" key="1">
    <citation type="journal article" date="2023" name="Science">
        <title>Genome structures resolve the early diversification of teleost fishes.</title>
        <authorList>
            <person name="Parey E."/>
            <person name="Louis A."/>
            <person name="Montfort J."/>
            <person name="Bouchez O."/>
            <person name="Roques C."/>
            <person name="Iampietro C."/>
            <person name="Lluch J."/>
            <person name="Castinel A."/>
            <person name="Donnadieu C."/>
            <person name="Desvignes T."/>
            <person name="Floi Bucao C."/>
            <person name="Jouanno E."/>
            <person name="Wen M."/>
            <person name="Mejri S."/>
            <person name="Dirks R."/>
            <person name="Jansen H."/>
            <person name="Henkel C."/>
            <person name="Chen W.J."/>
            <person name="Zahm M."/>
            <person name="Cabau C."/>
            <person name="Klopp C."/>
            <person name="Thompson A.W."/>
            <person name="Robinson-Rechavi M."/>
            <person name="Braasch I."/>
            <person name="Lecointre G."/>
            <person name="Bobe J."/>
            <person name="Postlethwait J.H."/>
            <person name="Berthelot C."/>
            <person name="Roest Crollius H."/>
            <person name="Guiguen Y."/>
        </authorList>
    </citation>
    <scope>NUCLEOTIDE SEQUENCE</scope>
    <source>
        <strain evidence="1">NC1722</strain>
    </source>
</reference>
<evidence type="ECO:0000313" key="1">
    <source>
        <dbReference type="EMBL" id="KAJ8391160.1"/>
    </source>
</evidence>
<gene>
    <name evidence="1" type="ORF">AAFF_G00095890</name>
</gene>
<evidence type="ECO:0000313" key="2">
    <source>
        <dbReference type="Proteomes" id="UP001221898"/>
    </source>
</evidence>
<sequence>MNFPVSFCPRTPRAQMASHPRRAGWLEQRQMPSVLCICHDAAQNGLGEGTEEEGQSAARANETFLQCGAQAVSLGGCH</sequence>
<protein>
    <submittedName>
        <fullName evidence="1">Uncharacterized protein</fullName>
    </submittedName>
</protein>
<name>A0AAD7RVT4_9TELE</name>
<keyword evidence="2" id="KW-1185">Reference proteome</keyword>